<dbReference type="SUPFAM" id="SSF52540">
    <property type="entry name" value="P-loop containing nucleoside triphosphate hydrolases"/>
    <property type="match status" value="1"/>
</dbReference>
<keyword evidence="4" id="KW-0067">ATP-binding</keyword>
<keyword evidence="2" id="KW-0547">Nucleotide-binding</keyword>
<reference evidence="8" key="1">
    <citation type="submission" date="2022-11" db="EMBL/GenBank/DDBJ databases">
        <title>WGS of Natronobacillus azotifigens 24KS-1, an anaerobic diazotrophic haloalkaliphile from soda-rich habitats.</title>
        <authorList>
            <person name="Sorokin D.Y."/>
            <person name="Merkel A.Y."/>
        </authorList>
    </citation>
    <scope>NUCLEOTIDE SEQUENCE</scope>
    <source>
        <strain evidence="8">24KS-1</strain>
    </source>
</reference>
<keyword evidence="1" id="KW-0699">rRNA-binding</keyword>
<dbReference type="InterPro" id="IPR005747">
    <property type="entry name" value="MutS2"/>
</dbReference>
<dbReference type="GO" id="GO:0019843">
    <property type="term" value="F:rRNA binding"/>
    <property type="evidence" value="ECO:0007669"/>
    <property type="project" value="UniProtKB-KW"/>
</dbReference>
<keyword evidence="5" id="KW-0694">RNA-binding</keyword>
<dbReference type="InterPro" id="IPR036187">
    <property type="entry name" value="DNA_mismatch_repair_MutS_sf"/>
</dbReference>
<dbReference type="AlphaFoldDB" id="A0A9J6RH12"/>
<keyword evidence="6" id="KW-0238">DNA-binding</keyword>
<gene>
    <name evidence="8" type="ORF">OWO01_15520</name>
</gene>
<organism evidence="8 9">
    <name type="scientific">Natronobacillus azotifigens</name>
    <dbReference type="NCBI Taxonomy" id="472978"/>
    <lineage>
        <taxon>Bacteria</taxon>
        <taxon>Bacillati</taxon>
        <taxon>Bacillota</taxon>
        <taxon>Bacilli</taxon>
        <taxon>Bacillales</taxon>
        <taxon>Bacillaceae</taxon>
        <taxon>Natronobacillus</taxon>
    </lineage>
</organism>
<evidence type="ECO:0000313" key="9">
    <source>
        <dbReference type="Proteomes" id="UP001084197"/>
    </source>
</evidence>
<accession>A0A9J6RH12</accession>
<sequence>MDKNTINILEYHRILEQAASYALTNKAKNTLMSSTPSIDKKQIDQMLLEVAEAAKILKITASVPIHSLDEVASSLVQAQKGLYLKPDQLTKVITFLEHCKKLKRFMRDKEAVAPIITSYALSIENLQTLEDELTRSLKHGQIDDYATPELAKIRRHLRQKQVEVKGKAEEMVRSKRVTTFLQEKHVIEKNGQYTLPIKKEFKNKVQGQVIDVSASGATVFIMPNNVAKLQEEVDFLILSEENELQQILYTLTGLILEKEHEMTVAMDTMHHYDVIFAKAKYGLHLKGTIPVLNEEYIVDLKKARHPLLGEMAVPLSIRLGIDDRALVITGPNTGGKTVTLKTVGLLTLMAQTGLMIPAEQGSCLHLFTKIYADMGDGQSIDENLSTFSSRLKNIIHILEEAHENTLVLLDELGSGTDPNEGMALAQIILEQLVDKGVTLLATTHYSQLKNLAQTKEGFINCSMEFDLETLKPTYRLLLGETGKSQAFHIAIKLGMHPTLVERARNLTSADKLEKSPFPEDDIYDKSYQKQIAVNKYGRSVQRKKQSTSVPLFNQGDNVKVSPHGETGIVYQGPDDGGNYIVQVKGEKQTINHKRLTIYIQAKELYPEDYDFDTVFKSKEYRKKKHLMERKFVEGLSIKDE</sequence>
<dbReference type="InterPro" id="IPR000432">
    <property type="entry name" value="DNA_mismatch_repair_MutS_C"/>
</dbReference>
<keyword evidence="8" id="KW-0540">Nuclease</keyword>
<dbReference type="PROSITE" id="PS00486">
    <property type="entry name" value="DNA_MISMATCH_REPAIR_2"/>
    <property type="match status" value="1"/>
</dbReference>
<dbReference type="SMART" id="SM00534">
    <property type="entry name" value="MUTSac"/>
    <property type="match status" value="1"/>
</dbReference>
<dbReference type="PIRSF" id="PIRSF005814">
    <property type="entry name" value="MutS_YshD"/>
    <property type="match status" value="1"/>
</dbReference>
<evidence type="ECO:0000313" key="8">
    <source>
        <dbReference type="EMBL" id="MCZ0704619.1"/>
    </source>
</evidence>
<dbReference type="Pfam" id="PF00488">
    <property type="entry name" value="MutS_V"/>
    <property type="match status" value="1"/>
</dbReference>
<keyword evidence="9" id="KW-1185">Reference proteome</keyword>
<dbReference type="GO" id="GO:0030983">
    <property type="term" value="F:mismatched DNA binding"/>
    <property type="evidence" value="ECO:0007669"/>
    <property type="project" value="InterPro"/>
</dbReference>
<evidence type="ECO:0000259" key="7">
    <source>
        <dbReference type="PROSITE" id="PS00486"/>
    </source>
</evidence>
<dbReference type="EMBL" id="JAPRAT010000049">
    <property type="protein sequence ID" value="MCZ0704619.1"/>
    <property type="molecule type" value="Genomic_DNA"/>
</dbReference>
<dbReference type="SMART" id="SM00533">
    <property type="entry name" value="MUTSd"/>
    <property type="match status" value="1"/>
</dbReference>
<dbReference type="GO" id="GO:0016887">
    <property type="term" value="F:ATP hydrolysis activity"/>
    <property type="evidence" value="ECO:0007669"/>
    <property type="project" value="InterPro"/>
</dbReference>
<dbReference type="FunFam" id="3.40.50.300:FF:000830">
    <property type="entry name" value="Endonuclease MutS2"/>
    <property type="match status" value="1"/>
</dbReference>
<dbReference type="GO" id="GO:0045910">
    <property type="term" value="P:negative regulation of DNA recombination"/>
    <property type="evidence" value="ECO:0007669"/>
    <property type="project" value="InterPro"/>
</dbReference>
<keyword evidence="3" id="KW-0378">Hydrolase</keyword>
<dbReference type="Proteomes" id="UP001084197">
    <property type="component" value="Unassembled WGS sequence"/>
</dbReference>
<dbReference type="NCBIfam" id="TIGR01069">
    <property type="entry name" value="mutS2"/>
    <property type="match status" value="1"/>
</dbReference>
<dbReference type="GO" id="GO:0140664">
    <property type="term" value="F:ATP-dependent DNA damage sensor activity"/>
    <property type="evidence" value="ECO:0007669"/>
    <property type="project" value="InterPro"/>
</dbReference>
<evidence type="ECO:0000256" key="5">
    <source>
        <dbReference type="ARBA" id="ARBA00022884"/>
    </source>
</evidence>
<evidence type="ECO:0000256" key="3">
    <source>
        <dbReference type="ARBA" id="ARBA00022801"/>
    </source>
</evidence>
<evidence type="ECO:0000256" key="1">
    <source>
        <dbReference type="ARBA" id="ARBA00022730"/>
    </source>
</evidence>
<comment type="caution">
    <text evidence="8">The sequence shown here is derived from an EMBL/GenBank/DDBJ whole genome shotgun (WGS) entry which is preliminary data.</text>
</comment>
<evidence type="ECO:0000256" key="6">
    <source>
        <dbReference type="ARBA" id="ARBA00023125"/>
    </source>
</evidence>
<proteinExistence type="predicted"/>
<dbReference type="Gene3D" id="3.40.50.300">
    <property type="entry name" value="P-loop containing nucleotide triphosphate hydrolases"/>
    <property type="match status" value="1"/>
</dbReference>
<dbReference type="PANTHER" id="PTHR48466">
    <property type="entry name" value="OS10G0509000 PROTEIN-RELATED"/>
    <property type="match status" value="1"/>
</dbReference>
<dbReference type="GO" id="GO:0006298">
    <property type="term" value="P:mismatch repair"/>
    <property type="evidence" value="ECO:0007669"/>
    <property type="project" value="InterPro"/>
</dbReference>
<dbReference type="InterPro" id="IPR007696">
    <property type="entry name" value="DNA_mismatch_repair_MutS_core"/>
</dbReference>
<dbReference type="InterPro" id="IPR045076">
    <property type="entry name" value="MutS"/>
</dbReference>
<dbReference type="RefSeq" id="WP_268781395.1">
    <property type="nucleotide sequence ID" value="NZ_JAPRAT010000049.1"/>
</dbReference>
<dbReference type="SUPFAM" id="SSF48334">
    <property type="entry name" value="DNA repair protein MutS, domain III"/>
    <property type="match status" value="1"/>
</dbReference>
<dbReference type="GO" id="GO:0004519">
    <property type="term" value="F:endonuclease activity"/>
    <property type="evidence" value="ECO:0007669"/>
    <property type="project" value="UniProtKB-KW"/>
</dbReference>
<name>A0A9J6RH12_9BACI</name>
<evidence type="ECO:0000256" key="4">
    <source>
        <dbReference type="ARBA" id="ARBA00022840"/>
    </source>
</evidence>
<dbReference type="GO" id="GO:0005524">
    <property type="term" value="F:ATP binding"/>
    <property type="evidence" value="ECO:0007669"/>
    <property type="project" value="UniProtKB-KW"/>
</dbReference>
<feature type="domain" description="DNA mismatch repair proteins mutS family" evidence="7">
    <location>
        <begin position="405"/>
        <end position="421"/>
    </location>
</feature>
<dbReference type="InterPro" id="IPR027417">
    <property type="entry name" value="P-loop_NTPase"/>
</dbReference>
<protein>
    <submittedName>
        <fullName evidence="8">Endonuclease MutS2</fullName>
    </submittedName>
</protein>
<keyword evidence="8" id="KW-0255">Endonuclease</keyword>
<evidence type="ECO:0000256" key="2">
    <source>
        <dbReference type="ARBA" id="ARBA00022741"/>
    </source>
</evidence>
<dbReference type="PANTHER" id="PTHR48466:SF2">
    <property type="entry name" value="OS10G0509000 PROTEIN"/>
    <property type="match status" value="1"/>
</dbReference>